<feature type="region of interest" description="Disordered" evidence="1">
    <location>
        <begin position="59"/>
        <end position="80"/>
    </location>
</feature>
<dbReference type="Proteomes" id="UP000018050">
    <property type="component" value="Unassembled WGS sequence"/>
</dbReference>
<dbReference type="VEuPathDB" id="ToxoDB:EAH_00050770"/>
<dbReference type="AlphaFoldDB" id="U6GNZ9"/>
<evidence type="ECO:0000313" key="2">
    <source>
        <dbReference type="EMBL" id="CDI80334.1"/>
    </source>
</evidence>
<dbReference type="GeneID" id="25273147"/>
<dbReference type="SUPFAM" id="SSF52833">
    <property type="entry name" value="Thioredoxin-like"/>
    <property type="match status" value="1"/>
</dbReference>
<accession>U6GNZ9</accession>
<gene>
    <name evidence="2" type="ORF">EAH_00050770</name>
</gene>
<organism evidence="2 3">
    <name type="scientific">Eimeria acervulina</name>
    <name type="common">Coccidian parasite</name>
    <dbReference type="NCBI Taxonomy" id="5801"/>
    <lineage>
        <taxon>Eukaryota</taxon>
        <taxon>Sar</taxon>
        <taxon>Alveolata</taxon>
        <taxon>Apicomplexa</taxon>
        <taxon>Conoidasida</taxon>
        <taxon>Coccidia</taxon>
        <taxon>Eucoccidiorida</taxon>
        <taxon>Eimeriorina</taxon>
        <taxon>Eimeriidae</taxon>
        <taxon>Eimeria</taxon>
    </lineage>
</organism>
<feature type="compositionally biased region" description="Low complexity" evidence="1">
    <location>
        <begin position="59"/>
        <end position="76"/>
    </location>
</feature>
<proteinExistence type="predicted"/>
<reference evidence="2" key="1">
    <citation type="submission" date="2013-10" db="EMBL/GenBank/DDBJ databases">
        <title>Genomic analysis of the causative agents of coccidiosis in chickens.</title>
        <authorList>
            <person name="Reid A.J."/>
            <person name="Blake D."/>
            <person name="Billington K."/>
            <person name="Browne H."/>
            <person name="Dunn M."/>
            <person name="Hung S."/>
            <person name="Kawahara F."/>
            <person name="Miranda-Saavedra D."/>
            <person name="Mourier T."/>
            <person name="Nagra H."/>
            <person name="Otto T.D."/>
            <person name="Rawlings N."/>
            <person name="Sanchez A."/>
            <person name="Sanders M."/>
            <person name="Subramaniam C."/>
            <person name="Tay Y."/>
            <person name="Dear P."/>
            <person name="Doerig C."/>
            <person name="Gruber A."/>
            <person name="Parkinson J."/>
            <person name="Shirley M."/>
            <person name="Wan K.L."/>
            <person name="Berriman M."/>
            <person name="Tomley F."/>
            <person name="Pain A."/>
        </authorList>
    </citation>
    <scope>NUCLEOTIDE SEQUENCE</scope>
    <source>
        <strain evidence="2">Houghton</strain>
    </source>
</reference>
<dbReference type="RefSeq" id="XP_013249696.1">
    <property type="nucleotide sequence ID" value="XM_013394242.1"/>
</dbReference>
<name>U6GNZ9_EIMAC</name>
<dbReference type="InterPro" id="IPR036249">
    <property type="entry name" value="Thioredoxin-like_sf"/>
</dbReference>
<evidence type="ECO:0000256" key="1">
    <source>
        <dbReference type="SAM" id="MobiDB-lite"/>
    </source>
</evidence>
<dbReference type="EMBL" id="HG671186">
    <property type="protein sequence ID" value="CDI80334.1"/>
    <property type="molecule type" value="Genomic_DNA"/>
</dbReference>
<evidence type="ECO:0000313" key="3">
    <source>
        <dbReference type="Proteomes" id="UP000018050"/>
    </source>
</evidence>
<dbReference type="Gene3D" id="3.40.30.10">
    <property type="entry name" value="Glutaredoxin"/>
    <property type="match status" value="2"/>
</dbReference>
<evidence type="ECO:0008006" key="4">
    <source>
        <dbReference type="Google" id="ProtNLM"/>
    </source>
</evidence>
<reference evidence="2" key="2">
    <citation type="submission" date="2013-10" db="EMBL/GenBank/DDBJ databases">
        <authorList>
            <person name="Aslett M."/>
        </authorList>
    </citation>
    <scope>NUCLEOTIDE SEQUENCE</scope>
    <source>
        <strain evidence="2">Houghton</strain>
    </source>
</reference>
<dbReference type="OrthoDB" id="415696at2759"/>
<protein>
    <recommendedName>
        <fullName evidence="4">Glutaredoxin domain-containing protein</fullName>
    </recommendedName>
</protein>
<sequence>MKGRPESPLCGFSSRAVQLLEAAGTEEYTFVDCSVPQVQQLQQQLQQLQQQLQQQQQQEQQQQQQPQTQEKQQQGDQQKEQEQQQQQLVQKLQQQLEQLQQLQQKRQQLRAAVARLFHWATLPLLVVRGKPIGGADIMQQLQQQQQLAAIIRGEQTN</sequence>
<keyword evidence="3" id="KW-1185">Reference proteome</keyword>